<organism evidence="2">
    <name type="scientific">Streptantibioticus silvisoli</name>
    <dbReference type="NCBI Taxonomy" id="2705255"/>
    <lineage>
        <taxon>Bacteria</taxon>
        <taxon>Bacillati</taxon>
        <taxon>Actinomycetota</taxon>
        <taxon>Actinomycetes</taxon>
        <taxon>Kitasatosporales</taxon>
        <taxon>Streptomycetaceae</taxon>
        <taxon>Streptantibioticus</taxon>
    </lineage>
</organism>
<feature type="region of interest" description="Disordered" evidence="1">
    <location>
        <begin position="25"/>
        <end position="91"/>
    </location>
</feature>
<evidence type="ECO:0000313" key="2">
    <source>
        <dbReference type="EMBL" id="MDI5968961.1"/>
    </source>
</evidence>
<dbReference type="RefSeq" id="WP_271313513.1">
    <property type="nucleotide sequence ID" value="NZ_JABXJJ020000007.1"/>
</dbReference>
<feature type="compositionally biased region" description="Basic residues" evidence="1">
    <location>
        <begin position="78"/>
        <end position="91"/>
    </location>
</feature>
<gene>
    <name evidence="2" type="ORF">POF50_006315</name>
</gene>
<sequence>MTRSTQAAVRAVGGGTGELAVEVPGAPGEALAEPAGLDAAGGGPEGDGDACPPPEPPQAVTRISAPAGSTASRSLRFGVRRVRRDRPVRRV</sequence>
<feature type="compositionally biased region" description="Low complexity" evidence="1">
    <location>
        <begin position="25"/>
        <end position="38"/>
    </location>
</feature>
<dbReference type="EMBL" id="JABXJJ020000007">
    <property type="protein sequence ID" value="MDI5968961.1"/>
    <property type="molecule type" value="Genomic_DNA"/>
</dbReference>
<protein>
    <submittedName>
        <fullName evidence="2">Uncharacterized protein</fullName>
    </submittedName>
</protein>
<evidence type="ECO:0000256" key="1">
    <source>
        <dbReference type="SAM" id="MobiDB-lite"/>
    </source>
</evidence>
<comment type="caution">
    <text evidence="2">The sequence shown here is derived from an EMBL/GenBank/DDBJ whole genome shotgun (WGS) entry which is preliminary data.</text>
</comment>
<reference evidence="2" key="1">
    <citation type="submission" date="2023-05" db="EMBL/GenBank/DDBJ databases">
        <title>Streptantibioticus silvisoli sp. nov., acidotolerant actinomycetes 1 from pine litter.</title>
        <authorList>
            <person name="Swiecimska M."/>
            <person name="Golinska P."/>
            <person name="Sangal V."/>
            <person name="Wachnowicz B."/>
            <person name="Goodfellow M."/>
        </authorList>
    </citation>
    <scope>NUCLEOTIDE SEQUENCE</scope>
    <source>
        <strain evidence="2">SL13</strain>
    </source>
</reference>
<dbReference type="AlphaFoldDB" id="A0AA90GYU2"/>
<accession>A0AA90GYU2</accession>
<proteinExistence type="predicted"/>
<name>A0AA90GYU2_9ACTN</name>